<dbReference type="Proteomes" id="UP001497623">
    <property type="component" value="Unassembled WGS sequence"/>
</dbReference>
<evidence type="ECO:0000256" key="4">
    <source>
        <dbReference type="ARBA" id="ARBA00022842"/>
    </source>
</evidence>
<keyword evidence="2" id="KW-0479">Metal-binding</keyword>
<gene>
    <name evidence="5" type="ORF">MNOR_LOCUS9682</name>
</gene>
<organism evidence="5 6">
    <name type="scientific">Meganyctiphanes norvegica</name>
    <name type="common">Northern krill</name>
    <name type="synonym">Thysanopoda norvegica</name>
    <dbReference type="NCBI Taxonomy" id="48144"/>
    <lineage>
        <taxon>Eukaryota</taxon>
        <taxon>Metazoa</taxon>
        <taxon>Ecdysozoa</taxon>
        <taxon>Arthropoda</taxon>
        <taxon>Crustacea</taxon>
        <taxon>Multicrustacea</taxon>
        <taxon>Malacostraca</taxon>
        <taxon>Eumalacostraca</taxon>
        <taxon>Eucarida</taxon>
        <taxon>Euphausiacea</taxon>
        <taxon>Euphausiidae</taxon>
        <taxon>Meganyctiphanes</taxon>
    </lineage>
</organism>
<keyword evidence="3" id="KW-0378">Hydrolase</keyword>
<comment type="cofactor">
    <cofactor evidence="1">
        <name>Mg(2+)</name>
        <dbReference type="ChEBI" id="CHEBI:18420"/>
    </cofactor>
</comment>
<evidence type="ECO:0000313" key="6">
    <source>
        <dbReference type="Proteomes" id="UP001497623"/>
    </source>
</evidence>
<proteinExistence type="predicted"/>
<dbReference type="EMBL" id="CAXKWB010004717">
    <property type="protein sequence ID" value="CAL4075039.1"/>
    <property type="molecule type" value="Genomic_DNA"/>
</dbReference>
<feature type="non-terminal residue" evidence="5">
    <location>
        <position position="1"/>
    </location>
</feature>
<sequence length="329" mass="36813">LKVEKVEIGLTQKPITFWGPIPLQKKTKKKVHVNFNPSLYNCKSNEDIKTRINAIWEEMLQKNPRCFDATKFRQAGLHLEDGRVIIEVGLSSYKEVCGTNLSENCIELRGKGEAEFGDDSAYLSNALGGGLLLVTVDGYVVVGRRASWVCEFPGFLDRPGGHAEPDNVSSLKKETIHARADTDLHQAVFDEIWSFPQQEAEAEYGIGPELMQDYGFLGTVICKVDTYRPSLEFFARLTITSSEMRLLYNKGTQVEANETSGLHMIDPYILGCLLHHLTGKKQETCTCIQREVGENKNKYHKQAANMVHELTPALRGALILAAEILLKNV</sequence>
<accession>A0AAV2Q950</accession>
<dbReference type="InterPro" id="IPR055295">
    <property type="entry name" value="NUDT22/NUDT9-like"/>
</dbReference>
<evidence type="ECO:0000256" key="1">
    <source>
        <dbReference type="ARBA" id="ARBA00001946"/>
    </source>
</evidence>
<evidence type="ECO:0000313" key="5">
    <source>
        <dbReference type="EMBL" id="CAL4075039.1"/>
    </source>
</evidence>
<keyword evidence="4" id="KW-0460">Magnesium</keyword>
<dbReference type="AlphaFoldDB" id="A0AAV2Q950"/>
<protein>
    <submittedName>
        <fullName evidence="5">Uncharacterized protein</fullName>
    </submittedName>
</protein>
<comment type="caution">
    <text evidence="5">The sequence shown here is derived from an EMBL/GenBank/DDBJ whole genome shotgun (WGS) entry which is preliminary data.</text>
</comment>
<dbReference type="GO" id="GO:0052751">
    <property type="term" value="F:GDP-mannose hydrolase activity"/>
    <property type="evidence" value="ECO:0007669"/>
    <property type="project" value="TreeGrafter"/>
</dbReference>
<dbReference type="GO" id="GO:0046872">
    <property type="term" value="F:metal ion binding"/>
    <property type="evidence" value="ECO:0007669"/>
    <property type="project" value="UniProtKB-KW"/>
</dbReference>
<dbReference type="PANTHER" id="PTHR31835:SF1">
    <property type="entry name" value="URIDINE DIPHOSPHATE GLUCOSE PYROPHOSPHATASE NUDT22"/>
    <property type="match status" value="1"/>
</dbReference>
<reference evidence="5 6" key="1">
    <citation type="submission" date="2024-05" db="EMBL/GenBank/DDBJ databases">
        <authorList>
            <person name="Wallberg A."/>
        </authorList>
    </citation>
    <scope>NUCLEOTIDE SEQUENCE [LARGE SCALE GENOMIC DNA]</scope>
</reference>
<evidence type="ECO:0000256" key="2">
    <source>
        <dbReference type="ARBA" id="ARBA00022723"/>
    </source>
</evidence>
<keyword evidence="6" id="KW-1185">Reference proteome</keyword>
<feature type="non-terminal residue" evidence="5">
    <location>
        <position position="329"/>
    </location>
</feature>
<dbReference type="PANTHER" id="PTHR31835">
    <property type="entry name" value="URIDINE DIPHOSPHATE GLUCOSE PYROPHOSPHATASE"/>
    <property type="match status" value="1"/>
</dbReference>
<name>A0AAV2Q950_MEGNR</name>
<evidence type="ECO:0000256" key="3">
    <source>
        <dbReference type="ARBA" id="ARBA00022801"/>
    </source>
</evidence>